<sequence>MDHSDRIPAGHLHVDIVPVPVENRRQALGLRYHRLDFRRSLWSSARHGYHAVQPTHGGSPRLVHRGGRAANRLPRAALRQAQIHPGDLRARSRGGQASVVPRPSSGSIEKCSIFLSSFFQSRFGLSVDVPVLAVPNRPRVELLDLQHLPVLLDSIDSIGSEDDYPSHLTFCHFVNGLALVWINCHLFAFFKVSASGAYGTWYWTTNKKDVPKFTALRFIYITLRYHIGPTAFGSLVILICYALQLLIYVFSSSSNDETPGMYECCMTCCRTALYCVKVIVEAVTGMAYIRIGHHGSGFVDAARASFGVFKRNYAKIIILSRITTALCIFIKLMIVILSLLLFWGLLSSQSVELEERLGTLFLLGLCIYIVVNAELRLLQIAIEKMFLCVLEDYEMNSGSQRSYHMSKKLKELVLENRLK</sequence>
<evidence type="ECO:0000256" key="4">
    <source>
        <dbReference type="ARBA" id="ARBA00022989"/>
    </source>
</evidence>
<keyword evidence="3 7" id="KW-0812">Transmembrane</keyword>
<dbReference type="EMBL" id="JBJJXI010000166">
    <property type="protein sequence ID" value="KAL3384965.1"/>
    <property type="molecule type" value="Genomic_DNA"/>
</dbReference>
<evidence type="ECO:0000313" key="8">
    <source>
        <dbReference type="EMBL" id="KAL3384965.1"/>
    </source>
</evidence>
<comment type="subcellular location">
    <subcellularLocation>
        <location evidence="7">Cell membrane</location>
        <topology evidence="7">Multi-pass membrane protein</topology>
    </subcellularLocation>
    <subcellularLocation>
        <location evidence="1">Membrane</location>
        <topology evidence="1">Multi-pass membrane protein</topology>
    </subcellularLocation>
</comment>
<reference evidence="8 9" key="1">
    <citation type="journal article" date="2024" name="bioRxiv">
        <title>A reference genome for Trichogramma kaykai: A tiny desert-dwelling parasitoid wasp with competing sex-ratio distorters.</title>
        <authorList>
            <person name="Culotta J."/>
            <person name="Lindsey A.R."/>
        </authorList>
    </citation>
    <scope>NUCLEOTIDE SEQUENCE [LARGE SCALE GENOMIC DNA]</scope>
    <source>
        <strain evidence="8 9">KSX58</strain>
    </source>
</reference>
<evidence type="ECO:0000313" key="9">
    <source>
        <dbReference type="Proteomes" id="UP001627154"/>
    </source>
</evidence>
<evidence type="ECO:0000256" key="6">
    <source>
        <dbReference type="ARBA" id="ARBA00023180"/>
    </source>
</evidence>
<dbReference type="GO" id="GO:0005886">
    <property type="term" value="C:plasma membrane"/>
    <property type="evidence" value="ECO:0007669"/>
    <property type="project" value="UniProtKB-SubCell"/>
</dbReference>
<comment type="caution">
    <text evidence="7">Lacks conserved residue(s) required for the propagation of feature annotation.</text>
</comment>
<feature type="transmembrane region" description="Helical" evidence="7">
    <location>
        <begin position="231"/>
        <end position="251"/>
    </location>
</feature>
<proteinExistence type="inferred from homology"/>
<feature type="transmembrane region" description="Helical" evidence="7">
    <location>
        <begin position="357"/>
        <end position="375"/>
    </location>
</feature>
<evidence type="ECO:0000256" key="3">
    <source>
        <dbReference type="ARBA" id="ARBA00022692"/>
    </source>
</evidence>
<keyword evidence="6" id="KW-0325">Glycoprotein</keyword>
<dbReference type="GO" id="GO:0022857">
    <property type="term" value="F:transmembrane transporter activity"/>
    <property type="evidence" value="ECO:0007669"/>
    <property type="project" value="UniProtKB-UniRule"/>
</dbReference>
<accession>A0ABD2VW85</accession>
<gene>
    <name evidence="8" type="ORF">TKK_019365</name>
</gene>
<dbReference type="Proteomes" id="UP001627154">
    <property type="component" value="Unassembled WGS sequence"/>
</dbReference>
<dbReference type="InterPro" id="IPR007603">
    <property type="entry name" value="Choline_transptr-like"/>
</dbReference>
<dbReference type="AlphaFoldDB" id="A0ABD2VW85"/>
<evidence type="ECO:0000256" key="1">
    <source>
        <dbReference type="ARBA" id="ARBA00004141"/>
    </source>
</evidence>
<comment type="function">
    <text evidence="7">Choline transporter.</text>
</comment>
<evidence type="ECO:0000256" key="2">
    <source>
        <dbReference type="ARBA" id="ARBA00007168"/>
    </source>
</evidence>
<keyword evidence="5 7" id="KW-0472">Membrane</keyword>
<dbReference type="Pfam" id="PF04515">
    <property type="entry name" value="Choline_transpo"/>
    <property type="match status" value="1"/>
</dbReference>
<protein>
    <recommendedName>
        <fullName evidence="7">Choline transporter-like protein</fullName>
    </recommendedName>
</protein>
<comment type="caution">
    <text evidence="8">The sequence shown here is derived from an EMBL/GenBank/DDBJ whole genome shotgun (WGS) entry which is preliminary data.</text>
</comment>
<evidence type="ECO:0000256" key="5">
    <source>
        <dbReference type="ARBA" id="ARBA00023136"/>
    </source>
</evidence>
<dbReference type="PANTHER" id="PTHR12385">
    <property type="entry name" value="CHOLINE TRANSPORTER-LIKE (SLC FAMILY 44)"/>
    <property type="match status" value="1"/>
</dbReference>
<organism evidence="8 9">
    <name type="scientific">Trichogramma kaykai</name>
    <dbReference type="NCBI Taxonomy" id="54128"/>
    <lineage>
        <taxon>Eukaryota</taxon>
        <taxon>Metazoa</taxon>
        <taxon>Ecdysozoa</taxon>
        <taxon>Arthropoda</taxon>
        <taxon>Hexapoda</taxon>
        <taxon>Insecta</taxon>
        <taxon>Pterygota</taxon>
        <taxon>Neoptera</taxon>
        <taxon>Endopterygota</taxon>
        <taxon>Hymenoptera</taxon>
        <taxon>Apocrita</taxon>
        <taxon>Proctotrupomorpha</taxon>
        <taxon>Chalcidoidea</taxon>
        <taxon>Trichogrammatidae</taxon>
        <taxon>Trichogramma</taxon>
    </lineage>
</organism>
<keyword evidence="9" id="KW-1185">Reference proteome</keyword>
<comment type="similarity">
    <text evidence="2 7">Belongs to the CTL (choline transporter-like) family.</text>
</comment>
<keyword evidence="4 7" id="KW-1133">Transmembrane helix</keyword>
<dbReference type="PANTHER" id="PTHR12385:SF14">
    <property type="entry name" value="CHOLINE TRANSPORTER-LIKE 2"/>
    <property type="match status" value="1"/>
</dbReference>
<evidence type="ECO:0000256" key="7">
    <source>
        <dbReference type="RuleBase" id="RU368066"/>
    </source>
</evidence>
<name>A0ABD2VW85_9HYME</name>
<feature type="transmembrane region" description="Helical" evidence="7">
    <location>
        <begin position="318"/>
        <end position="345"/>
    </location>
</feature>